<dbReference type="InterPro" id="IPR035595">
    <property type="entry name" value="UDP_glycos_trans_CS"/>
</dbReference>
<name>A0A5E4MM30_9HEMI</name>
<evidence type="ECO:0000313" key="12">
    <source>
        <dbReference type="EMBL" id="VVC33306.1"/>
    </source>
</evidence>
<evidence type="ECO:0000256" key="8">
    <source>
        <dbReference type="ARBA" id="ARBA00023136"/>
    </source>
</evidence>
<evidence type="ECO:0000313" key="13">
    <source>
        <dbReference type="Proteomes" id="UP000325440"/>
    </source>
</evidence>
<evidence type="ECO:0000256" key="2">
    <source>
        <dbReference type="ARBA" id="ARBA00009995"/>
    </source>
</evidence>
<dbReference type="GO" id="GO:0005783">
    <property type="term" value="C:endoplasmic reticulum"/>
    <property type="evidence" value="ECO:0007669"/>
    <property type="project" value="UniProtKB-SubCell"/>
</dbReference>
<sequence>MKYIAIFVILLYFYVRAIRSSNILVFIPSPWKSHIISFQPLFSELANRGHNVTVVSKFSIQNPPRNYTQLVPSYEFDIDGRSDFLMHERSKFYMFFEEPKLRNTILVESTRMYLADKVVQKFIKEDKSSFDLIIVEAFFQECTVALGHKYNAPVISIVPVTPWLSISRWSANPTDFSYIKDFTLDGGRSLNFWERFTNTFVGLYTLFLEPITYIPQLENMMDTYFQYPGYDKRPTMAEMLKNISLSLIDSDVMILSPRPYLPSYIEVPGIHLRPTKKINAKLQYFMDRANKGVIYFNFGTILNVTSIPKPSFQALVNVLGRLEQRIVFKWINNETRGFPNNFYVDSWLPQREILSHPNCKLFITHGGIHGLIETIDAGIPIIGLPVFGDQFQNVKTSQDNGIAIMSNIFSLTEETFEKDVSRILTDQKFAEKAKKMSAIFRDRPLSALDKAVYWVEYVIRHEGADHLRSAAVELTWYQYYLLDVFAFIISIILFLLFIFKVKPVKFINVIVTDTVYTTGLTLDNTTRYPLTYLYTFVLPINVFKYDNKIIIDIYFCLVRNYFFKENNKYLILFEDIYIRNIIGLNLTQQFISCTDVQKFIKEDQSTFDLVIVESFFQQCTVAMGHKYSAPVINIIPVSPCATHSISATNPFDFSYIKDYKTDSGKSLNFQNRLLNTFFGLYTLFVEPIIYNPKMENMMNTYFKYPGYETRPTMTEMLKNVSLSLIDSDIVILNSRPYVPSFFKVPASIGVVFLNFGTVLRMNDISKTTLDIFKKVLGRLKQNVIFKWIHNSTQGFQDNFYVDSWLPQVEILKHPNCKLFITHGGIHSLMETIDAGVP</sequence>
<evidence type="ECO:0000256" key="6">
    <source>
        <dbReference type="ARBA" id="ARBA00022824"/>
    </source>
</evidence>
<dbReference type="PANTHER" id="PTHR48043:SF159">
    <property type="entry name" value="EG:EG0003.4 PROTEIN-RELATED"/>
    <property type="match status" value="1"/>
</dbReference>
<evidence type="ECO:0000256" key="9">
    <source>
        <dbReference type="ARBA" id="ARBA00023180"/>
    </source>
</evidence>
<dbReference type="Pfam" id="PF00201">
    <property type="entry name" value="UDPGT"/>
    <property type="match status" value="2"/>
</dbReference>
<keyword evidence="3" id="KW-0328">Glycosyltransferase</keyword>
<organism evidence="12 13">
    <name type="scientific">Cinara cedri</name>
    <dbReference type="NCBI Taxonomy" id="506608"/>
    <lineage>
        <taxon>Eukaryota</taxon>
        <taxon>Metazoa</taxon>
        <taxon>Ecdysozoa</taxon>
        <taxon>Arthropoda</taxon>
        <taxon>Hexapoda</taxon>
        <taxon>Insecta</taxon>
        <taxon>Pterygota</taxon>
        <taxon>Neoptera</taxon>
        <taxon>Paraneoptera</taxon>
        <taxon>Hemiptera</taxon>
        <taxon>Sternorrhyncha</taxon>
        <taxon>Aphidomorpha</taxon>
        <taxon>Aphidoidea</taxon>
        <taxon>Aphididae</taxon>
        <taxon>Lachninae</taxon>
        <taxon>Cinara</taxon>
    </lineage>
</organism>
<dbReference type="InterPro" id="IPR050271">
    <property type="entry name" value="UDP-glycosyltransferase"/>
</dbReference>
<keyword evidence="4 12" id="KW-0808">Transferase</keyword>
<comment type="subcellular location">
    <subcellularLocation>
        <location evidence="10">Endomembrane system</location>
        <topology evidence="10">Single-pass type I membrane protein</topology>
    </subcellularLocation>
    <subcellularLocation>
        <location evidence="1">Endoplasmic reticulum</location>
    </subcellularLocation>
</comment>
<evidence type="ECO:0000256" key="5">
    <source>
        <dbReference type="ARBA" id="ARBA00022692"/>
    </source>
</evidence>
<protein>
    <submittedName>
        <fullName evidence="12">UDP-glucuronosyl/UDP-glucosyltransferase</fullName>
    </submittedName>
</protein>
<evidence type="ECO:0000256" key="7">
    <source>
        <dbReference type="ARBA" id="ARBA00022989"/>
    </source>
</evidence>
<comment type="similarity">
    <text evidence="2">Belongs to the UDP-glycosyltransferase family.</text>
</comment>
<keyword evidence="7 11" id="KW-1133">Transmembrane helix</keyword>
<dbReference type="AlphaFoldDB" id="A0A5E4MM30"/>
<keyword evidence="9" id="KW-0325">Glycoprotein</keyword>
<dbReference type="InterPro" id="IPR002213">
    <property type="entry name" value="UDP_glucos_trans"/>
</dbReference>
<dbReference type="FunFam" id="3.40.50.2000:FF:000050">
    <property type="entry name" value="UDP-glucuronosyltransferase"/>
    <property type="match status" value="1"/>
</dbReference>
<keyword evidence="13" id="KW-1185">Reference proteome</keyword>
<evidence type="ECO:0000256" key="11">
    <source>
        <dbReference type="SAM" id="Phobius"/>
    </source>
</evidence>
<reference evidence="12 13" key="1">
    <citation type="submission" date="2019-08" db="EMBL/GenBank/DDBJ databases">
        <authorList>
            <person name="Alioto T."/>
            <person name="Alioto T."/>
            <person name="Gomez Garrido J."/>
        </authorList>
    </citation>
    <scope>NUCLEOTIDE SEQUENCE [LARGE SCALE GENOMIC DNA]</scope>
</reference>
<evidence type="ECO:0000256" key="4">
    <source>
        <dbReference type="ARBA" id="ARBA00022679"/>
    </source>
</evidence>
<feature type="transmembrane region" description="Helical" evidence="11">
    <location>
        <begin position="476"/>
        <end position="499"/>
    </location>
</feature>
<dbReference type="PROSITE" id="PS00375">
    <property type="entry name" value="UDPGT"/>
    <property type="match status" value="1"/>
</dbReference>
<dbReference type="SUPFAM" id="SSF53756">
    <property type="entry name" value="UDP-Glycosyltransferase/glycogen phosphorylase"/>
    <property type="match status" value="2"/>
</dbReference>
<evidence type="ECO:0000256" key="3">
    <source>
        <dbReference type="ARBA" id="ARBA00022676"/>
    </source>
</evidence>
<keyword evidence="8 11" id="KW-0472">Membrane</keyword>
<dbReference type="CDD" id="cd03784">
    <property type="entry name" value="GT1_Gtf-like"/>
    <property type="match status" value="1"/>
</dbReference>
<evidence type="ECO:0000256" key="10">
    <source>
        <dbReference type="ARBA" id="ARBA00046288"/>
    </source>
</evidence>
<feature type="transmembrane region" description="Helical" evidence="11">
    <location>
        <begin position="740"/>
        <end position="759"/>
    </location>
</feature>
<dbReference type="Gene3D" id="3.40.50.2000">
    <property type="entry name" value="Glycogen Phosphorylase B"/>
    <property type="match status" value="3"/>
</dbReference>
<keyword evidence="6" id="KW-0256">Endoplasmic reticulum</keyword>
<dbReference type="Proteomes" id="UP000325440">
    <property type="component" value="Unassembled WGS sequence"/>
</dbReference>
<evidence type="ECO:0000256" key="1">
    <source>
        <dbReference type="ARBA" id="ARBA00004240"/>
    </source>
</evidence>
<dbReference type="OrthoDB" id="5835829at2759"/>
<keyword evidence="5 11" id="KW-0812">Transmembrane</keyword>
<dbReference type="PANTHER" id="PTHR48043">
    <property type="entry name" value="EG:EG0003.4 PROTEIN-RELATED"/>
    <property type="match status" value="1"/>
</dbReference>
<gene>
    <name evidence="12" type="ORF">CINCED_3A010482</name>
</gene>
<proteinExistence type="inferred from homology"/>
<dbReference type="EMBL" id="CABPRJ010000966">
    <property type="protein sequence ID" value="VVC33306.1"/>
    <property type="molecule type" value="Genomic_DNA"/>
</dbReference>
<dbReference type="GO" id="GO:0008194">
    <property type="term" value="F:UDP-glycosyltransferase activity"/>
    <property type="evidence" value="ECO:0007669"/>
    <property type="project" value="InterPro"/>
</dbReference>
<feature type="transmembrane region" description="Helical" evidence="11">
    <location>
        <begin position="673"/>
        <end position="690"/>
    </location>
</feature>
<accession>A0A5E4MM30</accession>